<protein>
    <submittedName>
        <fullName evidence="2">Uncharacterized protein</fullName>
    </submittedName>
</protein>
<dbReference type="STRING" id="93759.A0A1R3GHY3"/>
<dbReference type="PANTHER" id="PTHR24128">
    <property type="entry name" value="HOMEOBOX PROTEIN WARIAI"/>
    <property type="match status" value="1"/>
</dbReference>
<dbReference type="InterPro" id="IPR036770">
    <property type="entry name" value="Ankyrin_rpt-contain_sf"/>
</dbReference>
<keyword evidence="1" id="KW-0040">ANK repeat</keyword>
<accession>A0A1R3GHY3</accession>
<sequence length="140" mass="15853">MEQKLHEAAIEGNVTSLLNLLQEDRLLLDRFITGQHFETPLHIASMLGHLEFVEAILARKPQLAKELDSRKSSPLHLATTKGYLEIVKRLLNVNPDMCLVCDLDGRNPLHIAAIKGHLEVLRELVEARPWAVRLLMDEGH</sequence>
<organism evidence="2 3">
    <name type="scientific">Corchorus olitorius</name>
    <dbReference type="NCBI Taxonomy" id="93759"/>
    <lineage>
        <taxon>Eukaryota</taxon>
        <taxon>Viridiplantae</taxon>
        <taxon>Streptophyta</taxon>
        <taxon>Embryophyta</taxon>
        <taxon>Tracheophyta</taxon>
        <taxon>Spermatophyta</taxon>
        <taxon>Magnoliopsida</taxon>
        <taxon>eudicotyledons</taxon>
        <taxon>Gunneridae</taxon>
        <taxon>Pentapetalae</taxon>
        <taxon>rosids</taxon>
        <taxon>malvids</taxon>
        <taxon>Malvales</taxon>
        <taxon>Malvaceae</taxon>
        <taxon>Grewioideae</taxon>
        <taxon>Apeibeae</taxon>
        <taxon>Corchorus</taxon>
    </lineage>
</organism>
<keyword evidence="3" id="KW-1185">Reference proteome</keyword>
<dbReference type="AlphaFoldDB" id="A0A1R3GHY3"/>
<dbReference type="OrthoDB" id="7729168at2759"/>
<dbReference type="Pfam" id="PF12796">
    <property type="entry name" value="Ank_2"/>
    <property type="match status" value="1"/>
</dbReference>
<dbReference type="PANTHER" id="PTHR24128:SF101">
    <property type="entry name" value="ANKYRIN REPEAT-CONTAINING PROTEIN BDA1-LIKE"/>
    <property type="match status" value="1"/>
</dbReference>
<reference evidence="3" key="1">
    <citation type="submission" date="2013-09" db="EMBL/GenBank/DDBJ databases">
        <title>Corchorus olitorius genome sequencing.</title>
        <authorList>
            <person name="Alam M."/>
            <person name="Haque M.S."/>
            <person name="Islam M.S."/>
            <person name="Emdad E.M."/>
            <person name="Islam M.M."/>
            <person name="Ahmed B."/>
            <person name="Halim A."/>
            <person name="Hossen Q.M.M."/>
            <person name="Hossain M.Z."/>
            <person name="Ahmed R."/>
            <person name="Khan M.M."/>
            <person name="Islam R."/>
            <person name="Rashid M.M."/>
            <person name="Khan S.A."/>
            <person name="Rahman M.S."/>
            <person name="Alam M."/>
            <person name="Yahiya A.S."/>
            <person name="Khan M.S."/>
            <person name="Azam M.S."/>
            <person name="Haque T."/>
            <person name="Lashkar M.Z.H."/>
            <person name="Akhand A.I."/>
            <person name="Morshed G."/>
            <person name="Roy S."/>
            <person name="Uddin K.S."/>
            <person name="Rabeya T."/>
            <person name="Hossain A.S."/>
            <person name="Chowdhury A."/>
            <person name="Snigdha A.R."/>
            <person name="Mortoza M.S."/>
            <person name="Matin S.A."/>
            <person name="Hoque S.M.E."/>
            <person name="Islam M.K."/>
            <person name="Roy D.K."/>
            <person name="Haider R."/>
            <person name="Moosa M.M."/>
            <person name="Elias S.M."/>
            <person name="Hasan A.M."/>
            <person name="Jahan S."/>
            <person name="Shafiuddin M."/>
            <person name="Mahmood N."/>
            <person name="Shommy N.S."/>
        </authorList>
    </citation>
    <scope>NUCLEOTIDE SEQUENCE [LARGE SCALE GENOMIC DNA]</scope>
    <source>
        <strain evidence="3">cv. O-4</strain>
    </source>
</reference>
<dbReference type="PRINTS" id="PR01415">
    <property type="entry name" value="ANKYRIN"/>
</dbReference>
<proteinExistence type="predicted"/>
<dbReference type="PROSITE" id="PS50088">
    <property type="entry name" value="ANK_REPEAT"/>
    <property type="match status" value="2"/>
</dbReference>
<feature type="repeat" description="ANK" evidence="1">
    <location>
        <begin position="104"/>
        <end position="126"/>
    </location>
</feature>
<dbReference type="Proteomes" id="UP000187203">
    <property type="component" value="Unassembled WGS sequence"/>
</dbReference>
<dbReference type="Pfam" id="PF00023">
    <property type="entry name" value="Ank"/>
    <property type="match status" value="1"/>
</dbReference>
<dbReference type="PROSITE" id="PS50297">
    <property type="entry name" value="ANK_REP_REGION"/>
    <property type="match status" value="2"/>
</dbReference>
<feature type="repeat" description="ANK" evidence="1">
    <location>
        <begin position="70"/>
        <end position="102"/>
    </location>
</feature>
<evidence type="ECO:0000313" key="3">
    <source>
        <dbReference type="Proteomes" id="UP000187203"/>
    </source>
</evidence>
<dbReference type="EMBL" id="AWUE01022496">
    <property type="protein sequence ID" value="OMO57704.1"/>
    <property type="molecule type" value="Genomic_DNA"/>
</dbReference>
<gene>
    <name evidence="2" type="ORF">COLO4_35174</name>
</gene>
<evidence type="ECO:0000313" key="2">
    <source>
        <dbReference type="EMBL" id="OMO57704.1"/>
    </source>
</evidence>
<dbReference type="Gene3D" id="1.25.40.20">
    <property type="entry name" value="Ankyrin repeat-containing domain"/>
    <property type="match status" value="1"/>
</dbReference>
<evidence type="ECO:0000256" key="1">
    <source>
        <dbReference type="PROSITE-ProRule" id="PRU00023"/>
    </source>
</evidence>
<name>A0A1R3GHY3_9ROSI</name>
<comment type="caution">
    <text evidence="2">The sequence shown here is derived from an EMBL/GenBank/DDBJ whole genome shotgun (WGS) entry which is preliminary data.</text>
</comment>
<dbReference type="InterPro" id="IPR002110">
    <property type="entry name" value="Ankyrin_rpt"/>
</dbReference>
<dbReference type="SUPFAM" id="SSF48403">
    <property type="entry name" value="Ankyrin repeat"/>
    <property type="match status" value="1"/>
</dbReference>
<dbReference type="SMART" id="SM00248">
    <property type="entry name" value="ANK"/>
    <property type="match status" value="3"/>
</dbReference>